<keyword evidence="2" id="KW-0813">Transport</keyword>
<evidence type="ECO:0000259" key="6">
    <source>
        <dbReference type="Pfam" id="PF00005"/>
    </source>
</evidence>
<evidence type="ECO:0000256" key="4">
    <source>
        <dbReference type="ARBA" id="ARBA00022840"/>
    </source>
</evidence>
<dbReference type="AlphaFoldDB" id="A0A4R5CII0"/>
<keyword evidence="4 8" id="KW-0067">ATP-binding</keyword>
<evidence type="ECO:0000256" key="1">
    <source>
        <dbReference type="ARBA" id="ARBA00005417"/>
    </source>
</evidence>
<evidence type="ECO:0000313" key="9">
    <source>
        <dbReference type="Proteomes" id="UP000294739"/>
    </source>
</evidence>
<dbReference type="InterPro" id="IPR050319">
    <property type="entry name" value="ABC_transp_ATP-bind"/>
</dbReference>
<sequence>MYAGRIVESAGTKELFGRPSHPYTDGLLQSIPRIDDEDPSTLLHTIPGSARDTVPWEVRAAGGRGPARRRRERGPVSLLEVRDLEVHFPIRAGTLFRRSVGAVKAVDGVDLDIEAGTTSGLVGESGCGKSTLGRAVMRLIEPTAGCRFHTRCPWKQDTRCDTERPALRALAGGHEVACHFAEDIRDGKFAPHEVKPEEVASTAPGSPGGIKAAIDAEEAHVAGGLTPGGPPGAR</sequence>
<keyword evidence="9" id="KW-1185">Reference proteome</keyword>
<accession>A0A4R5CII0</accession>
<dbReference type="PANTHER" id="PTHR43776:SF7">
    <property type="entry name" value="D,D-DIPEPTIDE TRANSPORT ATP-BINDING PROTEIN DDPF-RELATED"/>
    <property type="match status" value="1"/>
</dbReference>
<name>A0A4R5CII0_9ACTN</name>
<evidence type="ECO:0000256" key="3">
    <source>
        <dbReference type="ARBA" id="ARBA00022741"/>
    </source>
</evidence>
<dbReference type="Gene3D" id="3.40.50.300">
    <property type="entry name" value="P-loop containing nucleotide triphosphate hydrolases"/>
    <property type="match status" value="2"/>
</dbReference>
<protein>
    <submittedName>
        <fullName evidence="8">ATP-binding cassette domain-containing protein</fullName>
    </submittedName>
</protein>
<feature type="region of interest" description="Disordered" evidence="5">
    <location>
        <begin position="195"/>
        <end position="234"/>
    </location>
</feature>
<dbReference type="GO" id="GO:0016887">
    <property type="term" value="F:ATP hydrolysis activity"/>
    <property type="evidence" value="ECO:0007669"/>
    <property type="project" value="InterPro"/>
</dbReference>
<dbReference type="InterPro" id="IPR013563">
    <property type="entry name" value="Oligopep_ABC_C"/>
</dbReference>
<dbReference type="Pfam" id="PF08352">
    <property type="entry name" value="oligo_HPY"/>
    <property type="match status" value="1"/>
</dbReference>
<dbReference type="InterPro" id="IPR003439">
    <property type="entry name" value="ABC_transporter-like_ATP-bd"/>
</dbReference>
<dbReference type="OrthoDB" id="5193063at2"/>
<organism evidence="8 9">
    <name type="scientific">Jiangella asiatica</name>
    <dbReference type="NCBI Taxonomy" id="2530372"/>
    <lineage>
        <taxon>Bacteria</taxon>
        <taxon>Bacillati</taxon>
        <taxon>Actinomycetota</taxon>
        <taxon>Actinomycetes</taxon>
        <taxon>Jiangellales</taxon>
        <taxon>Jiangellaceae</taxon>
        <taxon>Jiangella</taxon>
    </lineage>
</organism>
<dbReference type="InterPro" id="IPR027417">
    <property type="entry name" value="P-loop_NTPase"/>
</dbReference>
<dbReference type="EMBL" id="SMKZ01000064">
    <property type="protein sequence ID" value="TDD98916.1"/>
    <property type="molecule type" value="Genomic_DNA"/>
</dbReference>
<evidence type="ECO:0000256" key="2">
    <source>
        <dbReference type="ARBA" id="ARBA00022448"/>
    </source>
</evidence>
<dbReference type="InParanoid" id="A0A4R5CII0"/>
<keyword evidence="3" id="KW-0547">Nucleotide-binding</keyword>
<dbReference type="GO" id="GO:0015833">
    <property type="term" value="P:peptide transport"/>
    <property type="evidence" value="ECO:0007669"/>
    <property type="project" value="InterPro"/>
</dbReference>
<comment type="caution">
    <text evidence="8">The sequence shown here is derived from an EMBL/GenBank/DDBJ whole genome shotgun (WGS) entry which is preliminary data.</text>
</comment>
<gene>
    <name evidence="8" type="ORF">E1269_28350</name>
</gene>
<dbReference type="GO" id="GO:0005524">
    <property type="term" value="F:ATP binding"/>
    <property type="evidence" value="ECO:0007669"/>
    <property type="project" value="UniProtKB-KW"/>
</dbReference>
<reference evidence="8 9" key="1">
    <citation type="submission" date="2019-03" db="EMBL/GenBank/DDBJ databases">
        <title>Draft genome sequences of novel Actinobacteria.</title>
        <authorList>
            <person name="Sahin N."/>
            <person name="Ay H."/>
            <person name="Saygin H."/>
        </authorList>
    </citation>
    <scope>NUCLEOTIDE SEQUENCE [LARGE SCALE GENOMIC DNA]</scope>
    <source>
        <strain evidence="8 9">5K138</strain>
    </source>
</reference>
<evidence type="ECO:0000313" key="8">
    <source>
        <dbReference type="EMBL" id="TDD98916.1"/>
    </source>
</evidence>
<dbReference type="PANTHER" id="PTHR43776">
    <property type="entry name" value="TRANSPORT ATP-BINDING PROTEIN"/>
    <property type="match status" value="1"/>
</dbReference>
<evidence type="ECO:0000259" key="7">
    <source>
        <dbReference type="Pfam" id="PF08352"/>
    </source>
</evidence>
<dbReference type="Proteomes" id="UP000294739">
    <property type="component" value="Unassembled WGS sequence"/>
</dbReference>
<dbReference type="RefSeq" id="WP_131900964.1">
    <property type="nucleotide sequence ID" value="NZ_SMKZ01000064.1"/>
</dbReference>
<dbReference type="Pfam" id="PF00005">
    <property type="entry name" value="ABC_tran"/>
    <property type="match status" value="1"/>
</dbReference>
<dbReference type="SUPFAM" id="SSF52540">
    <property type="entry name" value="P-loop containing nucleoside triphosphate hydrolases"/>
    <property type="match status" value="1"/>
</dbReference>
<comment type="similarity">
    <text evidence="1">Belongs to the ABC transporter superfamily.</text>
</comment>
<feature type="domain" description="ABC transporter" evidence="6">
    <location>
        <begin position="107"/>
        <end position="146"/>
    </location>
</feature>
<proteinExistence type="inferred from homology"/>
<evidence type="ECO:0000256" key="5">
    <source>
        <dbReference type="SAM" id="MobiDB-lite"/>
    </source>
</evidence>
<feature type="domain" description="Oligopeptide/dipeptide ABC transporter C-terminal" evidence="7">
    <location>
        <begin position="7"/>
        <end position="52"/>
    </location>
</feature>